<evidence type="ECO:0000313" key="1">
    <source>
        <dbReference type="EMBL" id="GMS96434.1"/>
    </source>
</evidence>
<organism evidence="1 2">
    <name type="scientific">Pristionchus entomophagus</name>
    <dbReference type="NCBI Taxonomy" id="358040"/>
    <lineage>
        <taxon>Eukaryota</taxon>
        <taxon>Metazoa</taxon>
        <taxon>Ecdysozoa</taxon>
        <taxon>Nematoda</taxon>
        <taxon>Chromadorea</taxon>
        <taxon>Rhabditida</taxon>
        <taxon>Rhabditina</taxon>
        <taxon>Diplogasteromorpha</taxon>
        <taxon>Diplogasteroidea</taxon>
        <taxon>Neodiplogasteridae</taxon>
        <taxon>Pristionchus</taxon>
    </lineage>
</organism>
<sequence length="94" mass="10607">ARFPAKNFLERKDPAPWELAPTHRSLVALIRGDGGRSVLHLQQMLDSLDRSYSGLRNGSGYPSSDQIEQEFLAWILLGFILDHDRISFSDHKGS</sequence>
<proteinExistence type="predicted"/>
<gene>
    <name evidence="1" type="ORF">PENTCL1PPCAC_18609</name>
</gene>
<dbReference type="Proteomes" id="UP001432027">
    <property type="component" value="Unassembled WGS sequence"/>
</dbReference>
<accession>A0AAV5TPW2</accession>
<comment type="caution">
    <text evidence="1">The sequence shown here is derived from an EMBL/GenBank/DDBJ whole genome shotgun (WGS) entry which is preliminary data.</text>
</comment>
<name>A0AAV5TPW2_9BILA</name>
<reference evidence="1" key="1">
    <citation type="submission" date="2023-10" db="EMBL/GenBank/DDBJ databases">
        <title>Genome assembly of Pristionchus species.</title>
        <authorList>
            <person name="Yoshida K."/>
            <person name="Sommer R.J."/>
        </authorList>
    </citation>
    <scope>NUCLEOTIDE SEQUENCE</scope>
    <source>
        <strain evidence="1">RS0144</strain>
    </source>
</reference>
<feature type="non-terminal residue" evidence="1">
    <location>
        <position position="94"/>
    </location>
</feature>
<evidence type="ECO:0000313" key="2">
    <source>
        <dbReference type="Proteomes" id="UP001432027"/>
    </source>
</evidence>
<protein>
    <submittedName>
        <fullName evidence="1">Uncharacterized protein</fullName>
    </submittedName>
</protein>
<dbReference type="EMBL" id="BTSX01000004">
    <property type="protein sequence ID" value="GMS96434.1"/>
    <property type="molecule type" value="Genomic_DNA"/>
</dbReference>
<keyword evidence="2" id="KW-1185">Reference proteome</keyword>
<dbReference type="AlphaFoldDB" id="A0AAV5TPW2"/>
<feature type="non-terminal residue" evidence="1">
    <location>
        <position position="1"/>
    </location>
</feature>